<organism evidence="4 5">
    <name type="scientific">Nostocoides japonicum T1-X7</name>
    <dbReference type="NCBI Taxonomy" id="1194083"/>
    <lineage>
        <taxon>Bacteria</taxon>
        <taxon>Bacillati</taxon>
        <taxon>Actinomycetota</taxon>
        <taxon>Actinomycetes</taxon>
        <taxon>Micrococcales</taxon>
        <taxon>Intrasporangiaceae</taxon>
        <taxon>Nostocoides</taxon>
    </lineage>
</organism>
<dbReference type="Pfam" id="PF00497">
    <property type="entry name" value="SBP_bac_3"/>
    <property type="match status" value="1"/>
</dbReference>
<dbReference type="OrthoDB" id="4633994at2"/>
<feature type="chain" id="PRO_5039025868" evidence="2">
    <location>
        <begin position="21"/>
        <end position="323"/>
    </location>
</feature>
<gene>
    <name evidence="4" type="ORF">BN12_80021</name>
</gene>
<dbReference type="PANTHER" id="PTHR35936">
    <property type="entry name" value="MEMBRANE-BOUND LYTIC MUREIN TRANSGLYCOSYLASE F"/>
    <property type="match status" value="1"/>
</dbReference>
<dbReference type="PANTHER" id="PTHR35936:SF17">
    <property type="entry name" value="ARGININE-BINDING EXTRACELLULAR PROTEIN ARTP"/>
    <property type="match status" value="1"/>
</dbReference>
<dbReference type="Proteomes" id="UP000035721">
    <property type="component" value="Unassembled WGS sequence"/>
</dbReference>
<dbReference type="STRING" id="1194083.BN12_80021"/>
<keyword evidence="5" id="KW-1185">Reference proteome</keyword>
<dbReference type="SMART" id="SM00062">
    <property type="entry name" value="PBPb"/>
    <property type="match status" value="1"/>
</dbReference>
<feature type="signal peptide" evidence="2">
    <location>
        <begin position="1"/>
        <end position="20"/>
    </location>
</feature>
<proteinExistence type="predicted"/>
<accession>A0A077M885</accession>
<reference evidence="4 5" key="1">
    <citation type="journal article" date="2013" name="ISME J.">
        <title>A metabolic model for members of the genus Tetrasphaera involved in enhanced biological phosphorus removal.</title>
        <authorList>
            <person name="Kristiansen R."/>
            <person name="Nguyen H.T.T."/>
            <person name="Saunders A.M."/>
            <person name="Nielsen J.L."/>
            <person name="Wimmer R."/>
            <person name="Le V.Q."/>
            <person name="McIlroy S.J."/>
            <person name="Petrovski S."/>
            <person name="Seviour R.J."/>
            <person name="Calteau A."/>
            <person name="Nielsen K.L."/>
            <person name="Nielsen P.H."/>
        </authorList>
    </citation>
    <scope>NUCLEOTIDE SEQUENCE [LARGE SCALE GENOMIC DNA]</scope>
    <source>
        <strain evidence="4 5">T1-X7</strain>
    </source>
</reference>
<dbReference type="Gene3D" id="3.40.190.10">
    <property type="entry name" value="Periplasmic binding protein-like II"/>
    <property type="match status" value="2"/>
</dbReference>
<evidence type="ECO:0000259" key="3">
    <source>
        <dbReference type="SMART" id="SM00062"/>
    </source>
</evidence>
<dbReference type="PROSITE" id="PS51257">
    <property type="entry name" value="PROKAR_LIPOPROTEIN"/>
    <property type="match status" value="1"/>
</dbReference>
<comment type="caution">
    <text evidence="4">The sequence shown here is derived from an EMBL/GenBank/DDBJ whole genome shotgun (WGS) entry which is preliminary data.</text>
</comment>
<evidence type="ECO:0000256" key="1">
    <source>
        <dbReference type="ARBA" id="ARBA00022729"/>
    </source>
</evidence>
<name>A0A077M885_9MICO</name>
<feature type="domain" description="Solute-binding protein family 3/N-terminal" evidence="3">
    <location>
        <begin position="74"/>
        <end position="309"/>
    </location>
</feature>
<evidence type="ECO:0000313" key="4">
    <source>
        <dbReference type="EMBL" id="CCH80230.1"/>
    </source>
</evidence>
<dbReference type="EMBL" id="CAJB01000414">
    <property type="protein sequence ID" value="CCH80230.1"/>
    <property type="molecule type" value="Genomic_DNA"/>
</dbReference>
<dbReference type="AlphaFoldDB" id="A0A077M885"/>
<sequence length="323" mass="32912">MKFTSISFAAVACLALGVTAGCSSSGDDSGGGSNASAGATNSSATGTTGNIAEGVSADPASVALLPASIKTKGAITVAMDLQYPPTSFLNTSNQPVGFNVDISRLLAAKLGLKLNIENVSFSTIIPGITGGRYDFTATDMSATPERLKVLDMINYWSDGSSLGVKAGNPDHLNINDSSVCGKSIAVMTGSTQQETYLPALSKNCTSSGKPAIKTVVLPNVNTALTQLSSGRINGIFYDTPSLAWAVQEHGSAFAVTADQYDKPASLGNDLVALGLAKDSPLTAAMQKAMQSIIDSPLYLKALNNWGLGGGAIKTADKASATSS</sequence>
<dbReference type="InterPro" id="IPR001638">
    <property type="entry name" value="Solute-binding_3/MltF_N"/>
</dbReference>
<dbReference type="SUPFAM" id="SSF53850">
    <property type="entry name" value="Periplasmic binding protein-like II"/>
    <property type="match status" value="1"/>
</dbReference>
<evidence type="ECO:0000313" key="5">
    <source>
        <dbReference type="Proteomes" id="UP000035721"/>
    </source>
</evidence>
<dbReference type="RefSeq" id="WP_048549830.1">
    <property type="nucleotide sequence ID" value="NZ_HF570958.1"/>
</dbReference>
<evidence type="ECO:0000256" key="2">
    <source>
        <dbReference type="SAM" id="SignalP"/>
    </source>
</evidence>
<protein>
    <submittedName>
        <fullName evidence="4">Putative ABC-type amino acid transport/signal transduction systems, periplasmic component/domain</fullName>
    </submittedName>
</protein>
<keyword evidence="1 2" id="KW-0732">Signal</keyword>